<feature type="transmembrane region" description="Helical" evidence="2">
    <location>
        <begin position="40"/>
        <end position="66"/>
    </location>
</feature>
<dbReference type="EMBL" id="KP211810">
    <property type="protein sequence ID" value="ANV79007.1"/>
    <property type="molecule type" value="Genomic_DNA"/>
</dbReference>
<organism evidence="3">
    <name type="scientific">uncultured Poseidoniia archaeon</name>
    <dbReference type="NCBI Taxonomy" id="1697135"/>
    <lineage>
        <taxon>Archaea</taxon>
        <taxon>Methanobacteriati</taxon>
        <taxon>Thermoplasmatota</taxon>
        <taxon>Candidatus Poseidoniia</taxon>
        <taxon>environmental samples</taxon>
    </lineage>
</organism>
<keyword evidence="1" id="KW-0175">Coiled coil</keyword>
<protein>
    <recommendedName>
        <fullName evidence="4">Lipopolysaccharide assembly protein A domain-containing protein</fullName>
    </recommendedName>
</protein>
<feature type="transmembrane region" description="Helical" evidence="2">
    <location>
        <begin position="12"/>
        <end position="34"/>
    </location>
</feature>
<name>A0A1B1T9P9_9ARCH</name>
<evidence type="ECO:0008006" key="4">
    <source>
        <dbReference type="Google" id="ProtNLM"/>
    </source>
</evidence>
<proteinExistence type="predicted"/>
<dbReference type="AlphaFoldDB" id="A0A1B1T9P9"/>
<evidence type="ECO:0000256" key="1">
    <source>
        <dbReference type="SAM" id="Coils"/>
    </source>
</evidence>
<keyword evidence="2" id="KW-0472">Membrane</keyword>
<sequence>MNMSKTPLAYQITVGFVLLFLIYLILFQVGLISFDVSDLLMFYSFSVYTVSLAAVLGGILTGMFIATRALSNQGFTPFEVSMLKLRDDIHNLEKEVHKISKSLNDDKKDPEDNE</sequence>
<feature type="coiled-coil region" evidence="1">
    <location>
        <begin position="82"/>
        <end position="109"/>
    </location>
</feature>
<reference evidence="3" key="1">
    <citation type="submission" date="2014-11" db="EMBL/GenBank/DDBJ databases">
        <authorList>
            <person name="Zhu J."/>
            <person name="Qi W."/>
            <person name="Song R."/>
        </authorList>
    </citation>
    <scope>NUCLEOTIDE SEQUENCE</scope>
</reference>
<reference evidence="3" key="2">
    <citation type="journal article" date="2015" name="ISME J.">
        <title>A new class of marine Euryarchaeota group II from the Mediterranean deep chlorophyll maximum.</title>
        <authorList>
            <person name="Martin-Cuadrado A.B."/>
            <person name="Garcia-Heredia I."/>
            <person name="Molto A.G."/>
            <person name="Lopez-Ubeda R."/>
            <person name="Kimes N."/>
            <person name="Lopez-Garcia P."/>
            <person name="Moreira D."/>
            <person name="Rodriguez-Valera F."/>
        </authorList>
    </citation>
    <scope>NUCLEOTIDE SEQUENCE</scope>
</reference>
<evidence type="ECO:0000313" key="3">
    <source>
        <dbReference type="EMBL" id="ANV79007.1"/>
    </source>
</evidence>
<keyword evidence="2" id="KW-1133">Transmembrane helix</keyword>
<keyword evidence="2" id="KW-0812">Transmembrane</keyword>
<accession>A0A1B1T9P9</accession>
<evidence type="ECO:0000256" key="2">
    <source>
        <dbReference type="SAM" id="Phobius"/>
    </source>
</evidence>